<proteinExistence type="predicted"/>
<evidence type="ECO:0000313" key="1">
    <source>
        <dbReference type="EMBL" id="KAG6418092.1"/>
    </source>
</evidence>
<reference evidence="1" key="1">
    <citation type="submission" date="2018-01" db="EMBL/GenBank/DDBJ databases">
        <authorList>
            <person name="Mao J.F."/>
        </authorList>
    </citation>
    <scope>NUCLEOTIDE SEQUENCE</scope>
    <source>
        <strain evidence="1">Huo1</strain>
        <tissue evidence="1">Leaf</tissue>
    </source>
</reference>
<protein>
    <submittedName>
        <fullName evidence="1">Uncharacterized protein</fullName>
    </submittedName>
</protein>
<gene>
    <name evidence="1" type="ORF">SASPL_120291</name>
</gene>
<comment type="caution">
    <text evidence="1">The sequence shown here is derived from an EMBL/GenBank/DDBJ whole genome shotgun (WGS) entry which is preliminary data.</text>
</comment>
<keyword evidence="2" id="KW-1185">Reference proteome</keyword>
<name>A0A8X8ZV36_SALSN</name>
<sequence>MDCVPGSWLENEDVPFLDGLGDEDVGGGDEADVEFAFEHQHDLGGAWVLVGRVEAARGVVDAGQGDAECVDG</sequence>
<reference evidence="1" key="2">
    <citation type="submission" date="2020-08" db="EMBL/GenBank/DDBJ databases">
        <title>Plant Genome Project.</title>
        <authorList>
            <person name="Zhang R.-G."/>
        </authorList>
    </citation>
    <scope>NUCLEOTIDE SEQUENCE</scope>
    <source>
        <strain evidence="1">Huo1</strain>
        <tissue evidence="1">Leaf</tissue>
    </source>
</reference>
<organism evidence="1">
    <name type="scientific">Salvia splendens</name>
    <name type="common">Scarlet sage</name>
    <dbReference type="NCBI Taxonomy" id="180675"/>
    <lineage>
        <taxon>Eukaryota</taxon>
        <taxon>Viridiplantae</taxon>
        <taxon>Streptophyta</taxon>
        <taxon>Embryophyta</taxon>
        <taxon>Tracheophyta</taxon>
        <taxon>Spermatophyta</taxon>
        <taxon>Magnoliopsida</taxon>
        <taxon>eudicotyledons</taxon>
        <taxon>Gunneridae</taxon>
        <taxon>Pentapetalae</taxon>
        <taxon>asterids</taxon>
        <taxon>lamiids</taxon>
        <taxon>Lamiales</taxon>
        <taxon>Lamiaceae</taxon>
        <taxon>Nepetoideae</taxon>
        <taxon>Mentheae</taxon>
        <taxon>Salviinae</taxon>
        <taxon>Salvia</taxon>
        <taxon>Salvia subgen. Calosphace</taxon>
        <taxon>core Calosphace</taxon>
    </lineage>
</organism>
<dbReference type="AlphaFoldDB" id="A0A8X8ZV36"/>
<dbReference type="Proteomes" id="UP000298416">
    <property type="component" value="Unassembled WGS sequence"/>
</dbReference>
<evidence type="ECO:0000313" key="2">
    <source>
        <dbReference type="Proteomes" id="UP000298416"/>
    </source>
</evidence>
<accession>A0A8X8ZV36</accession>
<dbReference type="EMBL" id="PNBA02000007">
    <property type="protein sequence ID" value="KAG6418092.1"/>
    <property type="molecule type" value="Genomic_DNA"/>
</dbReference>